<protein>
    <recommendedName>
        <fullName evidence="2">Transcriptional regulatory protein RXT2 N-terminal domain-containing protein</fullName>
    </recommendedName>
</protein>
<organism evidence="3 4">
    <name type="scientific">Myriangium duriaei CBS 260.36</name>
    <dbReference type="NCBI Taxonomy" id="1168546"/>
    <lineage>
        <taxon>Eukaryota</taxon>
        <taxon>Fungi</taxon>
        <taxon>Dikarya</taxon>
        <taxon>Ascomycota</taxon>
        <taxon>Pezizomycotina</taxon>
        <taxon>Dothideomycetes</taxon>
        <taxon>Dothideomycetidae</taxon>
        <taxon>Myriangiales</taxon>
        <taxon>Myriangiaceae</taxon>
        <taxon>Myriangium</taxon>
    </lineage>
</organism>
<feature type="compositionally biased region" description="Polar residues" evidence="1">
    <location>
        <begin position="270"/>
        <end position="284"/>
    </location>
</feature>
<gene>
    <name evidence="3" type="ORF">K461DRAFT_135054</name>
</gene>
<dbReference type="OrthoDB" id="441210at2759"/>
<dbReference type="GO" id="GO:0033698">
    <property type="term" value="C:Rpd3L complex"/>
    <property type="evidence" value="ECO:0007669"/>
    <property type="project" value="TreeGrafter"/>
</dbReference>
<dbReference type="PANTHER" id="PTHR28232">
    <property type="entry name" value="TRANSCRIPTIONAL REGULATORY PROTEIN RXT2"/>
    <property type="match status" value="1"/>
</dbReference>
<dbReference type="EMBL" id="ML996085">
    <property type="protein sequence ID" value="KAF2153110.1"/>
    <property type="molecule type" value="Genomic_DNA"/>
</dbReference>
<feature type="compositionally biased region" description="Low complexity" evidence="1">
    <location>
        <begin position="451"/>
        <end position="461"/>
    </location>
</feature>
<dbReference type="InterPro" id="IPR039602">
    <property type="entry name" value="Rxt2"/>
</dbReference>
<feature type="region of interest" description="Disordered" evidence="1">
    <location>
        <begin position="86"/>
        <end position="107"/>
    </location>
</feature>
<dbReference type="AlphaFoldDB" id="A0A9P4J2X0"/>
<feature type="compositionally biased region" description="Acidic residues" evidence="1">
    <location>
        <begin position="86"/>
        <end position="99"/>
    </location>
</feature>
<evidence type="ECO:0000259" key="2">
    <source>
        <dbReference type="Pfam" id="PF08595"/>
    </source>
</evidence>
<dbReference type="Proteomes" id="UP000799439">
    <property type="component" value="Unassembled WGS sequence"/>
</dbReference>
<dbReference type="PANTHER" id="PTHR28232:SF1">
    <property type="entry name" value="TRANSCRIPTIONAL REGULATORY PROTEIN RXT2"/>
    <property type="match status" value="1"/>
</dbReference>
<sequence length="461" mass="50697">MASQQTHIAETIRGMKLALQRRDDESDSDTSIRQHTNRGNKLKRKAHHIRSGRLDTSGGQSYRKRINHAGYQRTIIHENPALCDFDGDPVDLDEDDDQENYSSVEDNPFGETKLEELLMPLTSAPALSDHPSLSVPYTAKHITEMAENVRQILHRERELLWKMKAYLQRFRGDELWAPLENLESAQDLLLLENDALDFFPEDKSVDTSASVPAISSAGSIDITFPLGAAAKLNGTTSNAQEVQTAQVNGVAATDMARHDTNHMNDVAPITNGTAQHADQPNGSPASPIDNQAEVDGDDAAPSHAMTTRAKARTPPPSDGATSPSPSSLGSVPSISAFFLPPANSLPDQSLGLPDKEAEDTRRLMLLYVQKQEEVVRGTERLLHGLLRADRARNEVWAWCRAEAHAGELSDGEDWYDKEHWGLEEDLVKGKEEEEQEDEGKRRGRRREAKGRNAAGAAAAGG</sequence>
<dbReference type="Pfam" id="PF08595">
    <property type="entry name" value="RXT2_N"/>
    <property type="match status" value="1"/>
</dbReference>
<feature type="region of interest" description="Disordered" evidence="1">
    <location>
        <begin position="426"/>
        <end position="461"/>
    </location>
</feature>
<dbReference type="GO" id="GO:0005829">
    <property type="term" value="C:cytosol"/>
    <property type="evidence" value="ECO:0007669"/>
    <property type="project" value="TreeGrafter"/>
</dbReference>
<evidence type="ECO:0000313" key="4">
    <source>
        <dbReference type="Proteomes" id="UP000799439"/>
    </source>
</evidence>
<accession>A0A9P4J2X0</accession>
<feature type="compositionally biased region" description="Basic residues" evidence="1">
    <location>
        <begin position="35"/>
        <end position="51"/>
    </location>
</feature>
<dbReference type="InterPro" id="IPR013904">
    <property type="entry name" value="RXT2_N"/>
</dbReference>
<proteinExistence type="predicted"/>
<keyword evidence="4" id="KW-1185">Reference proteome</keyword>
<evidence type="ECO:0000313" key="3">
    <source>
        <dbReference type="EMBL" id="KAF2153110.1"/>
    </source>
</evidence>
<evidence type="ECO:0000256" key="1">
    <source>
        <dbReference type="SAM" id="MobiDB-lite"/>
    </source>
</evidence>
<comment type="caution">
    <text evidence="3">The sequence shown here is derived from an EMBL/GenBank/DDBJ whole genome shotgun (WGS) entry which is preliminary data.</text>
</comment>
<feature type="domain" description="Transcriptional regulatory protein RXT2 N-terminal" evidence="2">
    <location>
        <begin position="36"/>
        <end position="173"/>
    </location>
</feature>
<name>A0A9P4J2X0_9PEZI</name>
<feature type="region of interest" description="Disordered" evidence="1">
    <location>
        <begin position="262"/>
        <end position="328"/>
    </location>
</feature>
<feature type="region of interest" description="Disordered" evidence="1">
    <location>
        <begin position="19"/>
        <end position="60"/>
    </location>
</feature>
<reference evidence="3" key="1">
    <citation type="journal article" date="2020" name="Stud. Mycol.">
        <title>101 Dothideomycetes genomes: a test case for predicting lifestyles and emergence of pathogens.</title>
        <authorList>
            <person name="Haridas S."/>
            <person name="Albert R."/>
            <person name="Binder M."/>
            <person name="Bloem J."/>
            <person name="Labutti K."/>
            <person name="Salamov A."/>
            <person name="Andreopoulos B."/>
            <person name="Baker S."/>
            <person name="Barry K."/>
            <person name="Bills G."/>
            <person name="Bluhm B."/>
            <person name="Cannon C."/>
            <person name="Castanera R."/>
            <person name="Culley D."/>
            <person name="Daum C."/>
            <person name="Ezra D."/>
            <person name="Gonzalez J."/>
            <person name="Henrissat B."/>
            <person name="Kuo A."/>
            <person name="Liang C."/>
            <person name="Lipzen A."/>
            <person name="Lutzoni F."/>
            <person name="Magnuson J."/>
            <person name="Mondo S."/>
            <person name="Nolan M."/>
            <person name="Ohm R."/>
            <person name="Pangilinan J."/>
            <person name="Park H.-J."/>
            <person name="Ramirez L."/>
            <person name="Alfaro M."/>
            <person name="Sun H."/>
            <person name="Tritt A."/>
            <person name="Yoshinaga Y."/>
            <person name="Zwiers L.-H."/>
            <person name="Turgeon B."/>
            <person name="Goodwin S."/>
            <person name="Spatafora J."/>
            <person name="Crous P."/>
            <person name="Grigoriev I."/>
        </authorList>
    </citation>
    <scope>NUCLEOTIDE SEQUENCE</scope>
    <source>
        <strain evidence="3">CBS 260.36</strain>
    </source>
</reference>